<dbReference type="AlphaFoldDB" id="A0A1I7NV39"/>
<dbReference type="Gene3D" id="3.40.50.300">
    <property type="entry name" value="P-loop containing nucleotide triphosphate hydrolases"/>
    <property type="match status" value="1"/>
</dbReference>
<proteinExistence type="inferred from homology"/>
<organism evidence="8 9">
    <name type="scientific">Devosia crocina</name>
    <dbReference type="NCBI Taxonomy" id="429728"/>
    <lineage>
        <taxon>Bacteria</taxon>
        <taxon>Pseudomonadati</taxon>
        <taxon>Pseudomonadota</taxon>
        <taxon>Alphaproteobacteria</taxon>
        <taxon>Hyphomicrobiales</taxon>
        <taxon>Devosiaceae</taxon>
        <taxon>Devosia</taxon>
    </lineage>
</organism>
<evidence type="ECO:0000256" key="6">
    <source>
        <dbReference type="ARBA" id="ARBA00049117"/>
    </source>
</evidence>
<gene>
    <name evidence="8" type="ORF">SAMN05216456_3486</name>
</gene>
<dbReference type="InterPro" id="IPR003495">
    <property type="entry name" value="CobW/HypB/UreG_nucleotide-bd"/>
</dbReference>
<evidence type="ECO:0000259" key="7">
    <source>
        <dbReference type="SMART" id="SM00833"/>
    </source>
</evidence>
<protein>
    <submittedName>
        <fullName evidence="8">GTPase, G3E family</fullName>
    </submittedName>
</protein>
<comment type="catalytic activity">
    <reaction evidence="6">
        <text>GTP + H2O = GDP + phosphate + H(+)</text>
        <dbReference type="Rhea" id="RHEA:19669"/>
        <dbReference type="ChEBI" id="CHEBI:15377"/>
        <dbReference type="ChEBI" id="CHEBI:15378"/>
        <dbReference type="ChEBI" id="CHEBI:37565"/>
        <dbReference type="ChEBI" id="CHEBI:43474"/>
        <dbReference type="ChEBI" id="CHEBI:58189"/>
    </reaction>
    <physiologicalReaction direction="left-to-right" evidence="6">
        <dbReference type="Rhea" id="RHEA:19670"/>
    </physiologicalReaction>
</comment>
<evidence type="ECO:0000256" key="5">
    <source>
        <dbReference type="ARBA" id="ARBA00045658"/>
    </source>
</evidence>
<dbReference type="InterPro" id="IPR051316">
    <property type="entry name" value="Zinc-reg_GTPase_activator"/>
</dbReference>
<dbReference type="InterPro" id="IPR036627">
    <property type="entry name" value="CobW-likC_sf"/>
</dbReference>
<evidence type="ECO:0000256" key="2">
    <source>
        <dbReference type="ARBA" id="ARBA00022801"/>
    </source>
</evidence>
<dbReference type="GO" id="GO:0016787">
    <property type="term" value="F:hydrolase activity"/>
    <property type="evidence" value="ECO:0007669"/>
    <property type="project" value="UniProtKB-KW"/>
</dbReference>
<dbReference type="EMBL" id="FPCK01000004">
    <property type="protein sequence ID" value="SFV38536.1"/>
    <property type="molecule type" value="Genomic_DNA"/>
</dbReference>
<evidence type="ECO:0000256" key="1">
    <source>
        <dbReference type="ARBA" id="ARBA00022741"/>
    </source>
</evidence>
<keyword evidence="3" id="KW-0143">Chaperone</keyword>
<dbReference type="Gene3D" id="3.30.1220.10">
    <property type="entry name" value="CobW-like, C-terminal domain"/>
    <property type="match status" value="1"/>
</dbReference>
<dbReference type="PANTHER" id="PTHR13748">
    <property type="entry name" value="COBW-RELATED"/>
    <property type="match status" value="1"/>
</dbReference>
<dbReference type="GO" id="GO:0005737">
    <property type="term" value="C:cytoplasm"/>
    <property type="evidence" value="ECO:0007669"/>
    <property type="project" value="TreeGrafter"/>
</dbReference>
<dbReference type="Proteomes" id="UP000199074">
    <property type="component" value="Unassembled WGS sequence"/>
</dbReference>
<dbReference type="InterPro" id="IPR027417">
    <property type="entry name" value="P-loop_NTPase"/>
</dbReference>
<dbReference type="CDD" id="cd03112">
    <property type="entry name" value="CobW-like"/>
    <property type="match status" value="1"/>
</dbReference>
<accession>A0A1I7NV39</accession>
<evidence type="ECO:0000256" key="3">
    <source>
        <dbReference type="ARBA" id="ARBA00023186"/>
    </source>
</evidence>
<sequence>MKQALGHFDNPVPVYLLTGFLGSGKTTLLNRMLRTDAPRTAVMVNEFGDVPIDNDLFKVDGTASDLIETSTGCICCEPGNDIVSTLARLSEAMDNGEVSAVDRVVIETTGLADPAPIINQMLMSSHHSIAGRFFALAAVITTLDALKGEETVEERLLAHKQLAFADRVALTKADMLHDDPAGRREALAALVARINPSARILDIQDPLAQPETLLDHGIYAPDGRSMDVLAWLKDESPLAKAFGVQAPSQWLPGNRHSDVYTKSLVIEGSVTSRQVTTFLDILMRAAGDRLLRLKGLISLADDPGRPYLIHIVQGIFHPPQRLQSWPSQDHRTRLVVIADGIDEKALESFLLTLKPKKVRRSKS</sequence>
<evidence type="ECO:0000256" key="4">
    <source>
        <dbReference type="ARBA" id="ARBA00034320"/>
    </source>
</evidence>
<evidence type="ECO:0000313" key="9">
    <source>
        <dbReference type="Proteomes" id="UP000199074"/>
    </source>
</evidence>
<dbReference type="SUPFAM" id="SSF52540">
    <property type="entry name" value="P-loop containing nucleoside triphosphate hydrolases"/>
    <property type="match status" value="1"/>
</dbReference>
<dbReference type="SMART" id="SM00833">
    <property type="entry name" value="CobW_C"/>
    <property type="match status" value="1"/>
</dbReference>
<feature type="domain" description="CobW C-terminal" evidence="7">
    <location>
        <begin position="259"/>
        <end position="354"/>
    </location>
</feature>
<keyword evidence="9" id="KW-1185">Reference proteome</keyword>
<name>A0A1I7NV39_9HYPH</name>
<reference evidence="8 9" key="1">
    <citation type="submission" date="2016-10" db="EMBL/GenBank/DDBJ databases">
        <authorList>
            <person name="de Groot N.N."/>
        </authorList>
    </citation>
    <scope>NUCLEOTIDE SEQUENCE [LARGE SCALE GENOMIC DNA]</scope>
    <source>
        <strain evidence="8 9">IPL20</strain>
    </source>
</reference>
<dbReference type="Pfam" id="PF07683">
    <property type="entry name" value="CobW_C"/>
    <property type="match status" value="1"/>
</dbReference>
<dbReference type="InterPro" id="IPR011629">
    <property type="entry name" value="CobW-like_C"/>
</dbReference>
<dbReference type="Pfam" id="PF02492">
    <property type="entry name" value="cobW"/>
    <property type="match status" value="1"/>
</dbReference>
<dbReference type="SUPFAM" id="SSF90002">
    <property type="entry name" value="Hypothetical protein YjiA, C-terminal domain"/>
    <property type="match status" value="1"/>
</dbReference>
<dbReference type="OrthoDB" id="9808822at2"/>
<dbReference type="PANTHER" id="PTHR13748:SF62">
    <property type="entry name" value="COBW DOMAIN-CONTAINING PROTEIN"/>
    <property type="match status" value="1"/>
</dbReference>
<comment type="function">
    <text evidence="5">Zinc chaperone that directly transfers zinc cofactor to target proteins, thereby activating them. Zinc is transferred from the CXCC motif in the GTPase domain to the zinc binding site in target proteins in a process requiring GTP hydrolysis.</text>
</comment>
<evidence type="ECO:0000313" key="8">
    <source>
        <dbReference type="EMBL" id="SFV38536.1"/>
    </source>
</evidence>
<dbReference type="GO" id="GO:0000166">
    <property type="term" value="F:nucleotide binding"/>
    <property type="evidence" value="ECO:0007669"/>
    <property type="project" value="UniProtKB-KW"/>
</dbReference>
<comment type="similarity">
    <text evidence="4">Belongs to the SIMIBI class G3E GTPase family. ZNG1 subfamily.</text>
</comment>
<keyword evidence="1" id="KW-0547">Nucleotide-binding</keyword>
<dbReference type="RefSeq" id="WP_092426798.1">
    <property type="nucleotide sequence ID" value="NZ_FPCK01000004.1"/>
</dbReference>
<dbReference type="STRING" id="429728.SAMN05216456_3486"/>
<keyword evidence="2" id="KW-0378">Hydrolase</keyword>